<gene>
    <name evidence="2" type="ORF">CJ030_MR7G011813</name>
    <name evidence="3" type="ORF">CJ030_MR7G011819</name>
</gene>
<dbReference type="Proteomes" id="UP000516437">
    <property type="component" value="Chromosome 7"/>
</dbReference>
<feature type="region of interest" description="Disordered" evidence="1">
    <location>
        <begin position="41"/>
        <end position="104"/>
    </location>
</feature>
<protein>
    <submittedName>
        <fullName evidence="2">Uncharacterized protein</fullName>
    </submittedName>
</protein>
<reference evidence="2 4" key="2">
    <citation type="journal article" date="2019" name="Plant Biotechnol. J.">
        <title>The red bayberry genome and genetic basis of sex determination.</title>
        <authorList>
            <person name="Jia H.M."/>
            <person name="Jia H.J."/>
            <person name="Cai Q.L."/>
            <person name="Wang Y."/>
            <person name="Zhao H.B."/>
            <person name="Yang W.F."/>
            <person name="Wang G.Y."/>
            <person name="Li Y.H."/>
            <person name="Zhan D.L."/>
            <person name="Shen Y.T."/>
            <person name="Niu Q.F."/>
            <person name="Chang L."/>
            <person name="Qiu J."/>
            <person name="Zhao L."/>
            <person name="Xie H.B."/>
            <person name="Fu W.Y."/>
            <person name="Jin J."/>
            <person name="Li X.W."/>
            <person name="Jiao Y."/>
            <person name="Zhou C.C."/>
            <person name="Tu T."/>
            <person name="Chai C.Y."/>
            <person name="Gao J.L."/>
            <person name="Fan L.J."/>
            <person name="van de Weg E."/>
            <person name="Wang J.Y."/>
            <person name="Gao Z.S."/>
        </authorList>
    </citation>
    <scope>NUCLEOTIDE SEQUENCE [LARGE SCALE GENOMIC DNA]</scope>
    <source>
        <tissue evidence="2">Leaves</tissue>
    </source>
</reference>
<evidence type="ECO:0000313" key="4">
    <source>
        <dbReference type="Proteomes" id="UP000516437"/>
    </source>
</evidence>
<proteinExistence type="predicted"/>
<accession>A0A6A1V507</accession>
<sequence length="142" mass="16100">MCTDFLGYDLLKTVYYVTHWAQVICLVQIACAKHAVAKNAQHQSKRYKQPSPTHISKKCAGPSTEPVSMRTMSQAAQAAQLSARFKRGKEKETTPPPPTPVEYDIPKFLNSEAEELYKTKFGKKDLIIEREVFHKNLSEICI</sequence>
<evidence type="ECO:0000313" key="3">
    <source>
        <dbReference type="EMBL" id="KAB1206326.1"/>
    </source>
</evidence>
<evidence type="ECO:0000313" key="2">
    <source>
        <dbReference type="EMBL" id="KAB1206320.1"/>
    </source>
</evidence>
<name>A0A6A1V507_9ROSI</name>
<reference evidence="2" key="3">
    <citation type="submission" date="2019-09" db="EMBL/GenBank/DDBJ databases">
        <authorList>
            <person name="Gao Z."/>
        </authorList>
    </citation>
    <scope>NUCLEOTIDE SEQUENCE</scope>
    <source>
        <tissue evidence="2">Leaves</tissue>
    </source>
</reference>
<dbReference type="AlphaFoldDB" id="A0A6A1V507"/>
<organism evidence="2 4">
    <name type="scientific">Morella rubra</name>
    <name type="common">Chinese bayberry</name>
    <dbReference type="NCBI Taxonomy" id="262757"/>
    <lineage>
        <taxon>Eukaryota</taxon>
        <taxon>Viridiplantae</taxon>
        <taxon>Streptophyta</taxon>
        <taxon>Embryophyta</taxon>
        <taxon>Tracheophyta</taxon>
        <taxon>Spermatophyta</taxon>
        <taxon>Magnoliopsida</taxon>
        <taxon>eudicotyledons</taxon>
        <taxon>Gunneridae</taxon>
        <taxon>Pentapetalae</taxon>
        <taxon>rosids</taxon>
        <taxon>fabids</taxon>
        <taxon>Fagales</taxon>
        <taxon>Myricaceae</taxon>
        <taxon>Morella</taxon>
    </lineage>
</organism>
<keyword evidence="4" id="KW-1185">Reference proteome</keyword>
<evidence type="ECO:0000256" key="1">
    <source>
        <dbReference type="SAM" id="MobiDB-lite"/>
    </source>
</evidence>
<dbReference type="EMBL" id="RXIC02000025">
    <property type="protein sequence ID" value="KAB1206326.1"/>
    <property type="molecule type" value="Genomic_DNA"/>
</dbReference>
<dbReference type="EMBL" id="RXIC02000025">
    <property type="protein sequence ID" value="KAB1206320.1"/>
    <property type="molecule type" value="Genomic_DNA"/>
</dbReference>
<comment type="caution">
    <text evidence="2">The sequence shown here is derived from an EMBL/GenBank/DDBJ whole genome shotgun (WGS) entry which is preliminary data.</text>
</comment>
<reference evidence="2" key="1">
    <citation type="submission" date="2018-07" db="EMBL/GenBank/DDBJ databases">
        <authorList>
            <person name="Gao Z.-S."/>
            <person name="Jia H.-M."/>
            <person name="Jia H.-J."/>
            <person name="Cai Q.-L."/>
            <person name="Wang Y."/>
            <person name="Zhao H.-B."/>
        </authorList>
    </citation>
    <scope>NUCLEOTIDE SEQUENCE</scope>
    <source>
        <tissue evidence="2">Leaves</tissue>
    </source>
</reference>